<accession>A0A317FHE6</accession>
<feature type="region of interest" description="Disordered" evidence="3">
    <location>
        <begin position="1"/>
        <end position="20"/>
    </location>
</feature>
<dbReference type="AlphaFoldDB" id="A0A317FHE6"/>
<dbReference type="Proteomes" id="UP000245765">
    <property type="component" value="Unassembled WGS sequence"/>
</dbReference>
<dbReference type="InterPro" id="IPR016181">
    <property type="entry name" value="Acyl_CoA_acyltransferase"/>
</dbReference>
<evidence type="ECO:0000256" key="3">
    <source>
        <dbReference type="SAM" id="MobiDB-lite"/>
    </source>
</evidence>
<evidence type="ECO:0000313" key="6">
    <source>
        <dbReference type="Proteomes" id="UP000245765"/>
    </source>
</evidence>
<dbReference type="InterPro" id="IPR000182">
    <property type="entry name" value="GNAT_dom"/>
</dbReference>
<keyword evidence="2" id="KW-0012">Acyltransferase</keyword>
<feature type="domain" description="N-acetyltransferase" evidence="4">
    <location>
        <begin position="36"/>
        <end position="195"/>
    </location>
</feature>
<dbReference type="EMBL" id="QGNA01000002">
    <property type="protein sequence ID" value="PWS37447.1"/>
    <property type="molecule type" value="Genomic_DNA"/>
</dbReference>
<dbReference type="Gene3D" id="3.40.630.30">
    <property type="match status" value="1"/>
</dbReference>
<dbReference type="InterPro" id="IPR051016">
    <property type="entry name" value="Diverse_Substrate_AcTransf"/>
</dbReference>
<keyword evidence="1" id="KW-0808">Transferase</keyword>
<dbReference type="Pfam" id="PF00583">
    <property type="entry name" value="Acetyltransf_1"/>
    <property type="match status" value="1"/>
</dbReference>
<protein>
    <recommendedName>
        <fullName evidence="4">N-acetyltransferase domain-containing protein</fullName>
    </recommendedName>
</protein>
<proteinExistence type="predicted"/>
<name>A0A317FHE6_9PROT</name>
<comment type="caution">
    <text evidence="5">The sequence shown here is derived from an EMBL/GenBank/DDBJ whole genome shotgun (WGS) entry which is preliminary data.</text>
</comment>
<evidence type="ECO:0000256" key="1">
    <source>
        <dbReference type="ARBA" id="ARBA00022679"/>
    </source>
</evidence>
<dbReference type="PANTHER" id="PTHR10545">
    <property type="entry name" value="DIAMINE N-ACETYLTRANSFERASE"/>
    <property type="match status" value="1"/>
</dbReference>
<gene>
    <name evidence="5" type="ORF">DFH01_11475</name>
</gene>
<dbReference type="GO" id="GO:0008080">
    <property type="term" value="F:N-acetyltransferase activity"/>
    <property type="evidence" value="ECO:0007669"/>
    <property type="project" value="UniProtKB-ARBA"/>
</dbReference>
<reference evidence="6" key="1">
    <citation type="submission" date="2018-05" db="EMBL/GenBank/DDBJ databases">
        <authorList>
            <person name="Du Z."/>
            <person name="Wang X."/>
        </authorList>
    </citation>
    <scope>NUCLEOTIDE SEQUENCE [LARGE SCALE GENOMIC DNA]</scope>
    <source>
        <strain evidence="6">CQN31</strain>
    </source>
</reference>
<keyword evidence="6" id="KW-1185">Reference proteome</keyword>
<evidence type="ECO:0000313" key="5">
    <source>
        <dbReference type="EMBL" id="PWS37447.1"/>
    </source>
</evidence>
<dbReference type="RefSeq" id="WP_109870555.1">
    <property type="nucleotide sequence ID" value="NZ_QGNA01000002.1"/>
</dbReference>
<sequence length="195" mass="20859">MEREGVGMEGELDGSACPFGKQGEARPLDLASRPILEVRRPGRRDVPGLAVLLAEMQRHYRDPVSDSEAERAAVLACRPAPPPESFEPRTLIAVEPPGRVCGSIVLNVTFPATRLSRSLYVRDLYVAAAVRRRGVARALLRAAAQLTLAEGFSALDWTADSANAPARSMYDASGAATLGRVYYRLAGEALAKAAA</sequence>
<dbReference type="OrthoDB" id="7272289at2"/>
<organism evidence="5 6">
    <name type="scientific">Falsiroseomonas bella</name>
    <dbReference type="NCBI Taxonomy" id="2184016"/>
    <lineage>
        <taxon>Bacteria</taxon>
        <taxon>Pseudomonadati</taxon>
        <taxon>Pseudomonadota</taxon>
        <taxon>Alphaproteobacteria</taxon>
        <taxon>Acetobacterales</taxon>
        <taxon>Roseomonadaceae</taxon>
        <taxon>Falsiroseomonas</taxon>
    </lineage>
</organism>
<dbReference type="PANTHER" id="PTHR10545:SF29">
    <property type="entry name" value="GH14572P-RELATED"/>
    <property type="match status" value="1"/>
</dbReference>
<evidence type="ECO:0000256" key="2">
    <source>
        <dbReference type="ARBA" id="ARBA00023315"/>
    </source>
</evidence>
<dbReference type="PROSITE" id="PS51186">
    <property type="entry name" value="GNAT"/>
    <property type="match status" value="1"/>
</dbReference>
<evidence type="ECO:0000259" key="4">
    <source>
        <dbReference type="PROSITE" id="PS51186"/>
    </source>
</evidence>
<dbReference type="SUPFAM" id="SSF55729">
    <property type="entry name" value="Acyl-CoA N-acyltransferases (Nat)"/>
    <property type="match status" value="1"/>
</dbReference>